<keyword evidence="2" id="KW-1185">Reference proteome</keyword>
<protein>
    <submittedName>
        <fullName evidence="1">Uncharacterized protein</fullName>
    </submittedName>
</protein>
<name>A0A917E1R9_9HYPH</name>
<proteinExistence type="predicted"/>
<dbReference type="EMBL" id="BMIQ01000001">
    <property type="protein sequence ID" value="GGD93620.1"/>
    <property type="molecule type" value="Genomic_DNA"/>
</dbReference>
<organism evidence="1 2">
    <name type="scientific">Aureimonas endophytica</name>
    <dbReference type="NCBI Taxonomy" id="2027858"/>
    <lineage>
        <taxon>Bacteria</taxon>
        <taxon>Pseudomonadati</taxon>
        <taxon>Pseudomonadota</taxon>
        <taxon>Alphaproteobacteria</taxon>
        <taxon>Hyphomicrobiales</taxon>
        <taxon>Aurantimonadaceae</taxon>
        <taxon>Aureimonas</taxon>
    </lineage>
</organism>
<accession>A0A917E1R9</accession>
<reference evidence="1" key="1">
    <citation type="journal article" date="2014" name="Int. J. Syst. Evol. Microbiol.">
        <title>Complete genome sequence of Corynebacterium casei LMG S-19264T (=DSM 44701T), isolated from a smear-ripened cheese.</title>
        <authorList>
            <consortium name="US DOE Joint Genome Institute (JGI-PGF)"/>
            <person name="Walter F."/>
            <person name="Albersmeier A."/>
            <person name="Kalinowski J."/>
            <person name="Ruckert C."/>
        </authorList>
    </citation>
    <scope>NUCLEOTIDE SEQUENCE</scope>
    <source>
        <strain evidence="1">CGMCC 1.15367</strain>
    </source>
</reference>
<dbReference type="Proteomes" id="UP000644699">
    <property type="component" value="Unassembled WGS sequence"/>
</dbReference>
<gene>
    <name evidence="1" type="ORF">GCM10011390_10450</name>
</gene>
<dbReference type="RefSeq" id="WP_280515017.1">
    <property type="nucleotide sequence ID" value="NZ_BMIQ01000001.1"/>
</dbReference>
<reference evidence="1" key="2">
    <citation type="submission" date="2020-09" db="EMBL/GenBank/DDBJ databases">
        <authorList>
            <person name="Sun Q."/>
            <person name="Zhou Y."/>
        </authorList>
    </citation>
    <scope>NUCLEOTIDE SEQUENCE</scope>
    <source>
        <strain evidence="1">CGMCC 1.15367</strain>
    </source>
</reference>
<evidence type="ECO:0000313" key="2">
    <source>
        <dbReference type="Proteomes" id="UP000644699"/>
    </source>
</evidence>
<comment type="caution">
    <text evidence="1">The sequence shown here is derived from an EMBL/GenBank/DDBJ whole genome shotgun (WGS) entry which is preliminary data.</text>
</comment>
<dbReference type="AlphaFoldDB" id="A0A917E1R9"/>
<evidence type="ECO:0000313" key="1">
    <source>
        <dbReference type="EMBL" id="GGD93620.1"/>
    </source>
</evidence>
<sequence>MRDLAALLAIGIFLTAFYVLATHGSDAIRTARIDNAVTLTAGR</sequence>